<dbReference type="PANTHER" id="PTHR22692">
    <property type="entry name" value="MYOSIN VII, XV"/>
    <property type="match status" value="1"/>
</dbReference>
<dbReference type="Gene3D" id="1.20.80.10">
    <property type="match status" value="1"/>
</dbReference>
<dbReference type="AlphaFoldDB" id="A7SM15"/>
<dbReference type="HOGENOM" id="CLU_110550_0_0_1"/>
<reference evidence="4 5" key="1">
    <citation type="journal article" date="2007" name="Science">
        <title>Sea anemone genome reveals ancestral eumetazoan gene repertoire and genomic organization.</title>
        <authorList>
            <person name="Putnam N.H."/>
            <person name="Srivastava M."/>
            <person name="Hellsten U."/>
            <person name="Dirks B."/>
            <person name="Chapman J."/>
            <person name="Salamov A."/>
            <person name="Terry A."/>
            <person name="Shapiro H."/>
            <person name="Lindquist E."/>
            <person name="Kapitonov V.V."/>
            <person name="Jurka J."/>
            <person name="Genikhovich G."/>
            <person name="Grigoriev I.V."/>
            <person name="Lucas S.M."/>
            <person name="Steele R.E."/>
            <person name="Finnerty J.R."/>
            <person name="Technau U."/>
            <person name="Martindale M.Q."/>
            <person name="Rokhsar D.S."/>
        </authorList>
    </citation>
    <scope>NUCLEOTIDE SEQUENCE [LARGE SCALE GENOMIC DNA]</scope>
    <source>
        <strain evidence="5">CH2 X CH6</strain>
    </source>
</reference>
<dbReference type="InterPro" id="IPR029071">
    <property type="entry name" value="Ubiquitin-like_domsf"/>
</dbReference>
<dbReference type="OMA" id="WIEMQAS"/>
<gene>
    <name evidence="4" type="ORF">NEMVEDRAFT_v1g14218</name>
</gene>
<feature type="domain" description="FERM" evidence="2">
    <location>
        <begin position="92"/>
        <end position="218"/>
    </location>
</feature>
<feature type="domain" description="MyTH4" evidence="3">
    <location>
        <begin position="1"/>
        <end position="87"/>
    </location>
</feature>
<dbReference type="GO" id="GO:0005856">
    <property type="term" value="C:cytoskeleton"/>
    <property type="evidence" value="ECO:0007669"/>
    <property type="project" value="InterPro"/>
</dbReference>
<accession>A7SM15</accession>
<keyword evidence="5" id="KW-1185">Reference proteome</keyword>
<dbReference type="Gene3D" id="3.10.20.90">
    <property type="entry name" value="Phosphatidylinositol 3-kinase Catalytic Subunit, Chain A, domain 1"/>
    <property type="match status" value="1"/>
</dbReference>
<dbReference type="InterPro" id="IPR038185">
    <property type="entry name" value="MyTH4_dom_sf"/>
</dbReference>
<dbReference type="eggNOG" id="KOG4229">
    <property type="taxonomic scope" value="Eukaryota"/>
</dbReference>
<feature type="non-terminal residue" evidence="4">
    <location>
        <position position="218"/>
    </location>
</feature>
<dbReference type="STRING" id="45351.A7SM15"/>
<sequence>RDEIYCQLCKQLVNNPSMTSTRRGWILMGILCGVFPPSDQFLNYLKNFILTEATEHVAEFCISRLRRTVERTNRKQPPSWIEMQASRRAENIVLPVTLMDGATLDCEVDANSTFKELCESIREKLGLKSIYGFSIYIAAVDQIFNWGSDDENVMDAVSLAERYSVRKGNPESDTKLHFYLRKNIFRPSYSPEDDPLEANLVFAQLMGGLHKGEYRCQE</sequence>
<dbReference type="CDD" id="cd17092">
    <property type="entry name" value="FERM1_F1_Myosin-VII"/>
    <property type="match status" value="1"/>
</dbReference>
<dbReference type="PhylomeDB" id="A7SM15"/>
<dbReference type="SUPFAM" id="SSF54236">
    <property type="entry name" value="Ubiquitin-like"/>
    <property type="match status" value="1"/>
</dbReference>
<comment type="similarity">
    <text evidence="1">Belongs to the TRAFAC class myosin-kinesin ATPase superfamily. Myosin family.</text>
</comment>
<dbReference type="Pfam" id="PF21989">
    <property type="entry name" value="RA_2"/>
    <property type="match status" value="1"/>
</dbReference>
<dbReference type="InterPro" id="IPR000857">
    <property type="entry name" value="MyTH4_dom"/>
</dbReference>
<evidence type="ECO:0000256" key="1">
    <source>
        <dbReference type="ARBA" id="ARBA00008314"/>
    </source>
</evidence>
<dbReference type="PROSITE" id="PS50057">
    <property type="entry name" value="FERM_3"/>
    <property type="match status" value="1"/>
</dbReference>
<feature type="non-terminal residue" evidence="4">
    <location>
        <position position="1"/>
    </location>
</feature>
<dbReference type="PANTHER" id="PTHR22692:SF33">
    <property type="entry name" value="MYOSIN"/>
    <property type="match status" value="1"/>
</dbReference>
<name>A7SM15_NEMVE</name>
<organism evidence="4 5">
    <name type="scientific">Nematostella vectensis</name>
    <name type="common">Starlet sea anemone</name>
    <dbReference type="NCBI Taxonomy" id="45351"/>
    <lineage>
        <taxon>Eukaryota</taxon>
        <taxon>Metazoa</taxon>
        <taxon>Cnidaria</taxon>
        <taxon>Anthozoa</taxon>
        <taxon>Hexacorallia</taxon>
        <taxon>Actiniaria</taxon>
        <taxon>Edwardsiidae</taxon>
        <taxon>Nematostella</taxon>
    </lineage>
</organism>
<dbReference type="SMART" id="SM00139">
    <property type="entry name" value="MyTH4"/>
    <property type="match status" value="1"/>
</dbReference>
<dbReference type="KEGG" id="nve:5506658"/>
<evidence type="ECO:0000313" key="5">
    <source>
        <dbReference type="Proteomes" id="UP000001593"/>
    </source>
</evidence>
<evidence type="ECO:0000259" key="3">
    <source>
        <dbReference type="PROSITE" id="PS51016"/>
    </source>
</evidence>
<dbReference type="Pfam" id="PF00784">
    <property type="entry name" value="MyTH4"/>
    <property type="match status" value="1"/>
</dbReference>
<dbReference type="PROSITE" id="PS51016">
    <property type="entry name" value="MYTH4"/>
    <property type="match status" value="1"/>
</dbReference>
<dbReference type="Gene3D" id="1.25.40.530">
    <property type="entry name" value="MyTH4 domain"/>
    <property type="match status" value="1"/>
</dbReference>
<dbReference type="Proteomes" id="UP000001593">
    <property type="component" value="Unassembled WGS sequence"/>
</dbReference>
<proteinExistence type="inferred from homology"/>
<dbReference type="InterPro" id="IPR051567">
    <property type="entry name" value="Unconventional_Myosin_ATPase"/>
</dbReference>
<dbReference type="InterPro" id="IPR000299">
    <property type="entry name" value="FERM_domain"/>
</dbReference>
<dbReference type="InterPro" id="IPR014352">
    <property type="entry name" value="FERM/acyl-CoA-bd_prot_sf"/>
</dbReference>
<evidence type="ECO:0000313" key="4">
    <source>
        <dbReference type="EMBL" id="EDO35247.1"/>
    </source>
</evidence>
<dbReference type="InParanoid" id="A7SM15"/>
<protein>
    <submittedName>
        <fullName evidence="4">Uncharacterized protein</fullName>
    </submittedName>
</protein>
<dbReference type="EMBL" id="DS469704">
    <property type="protein sequence ID" value="EDO35247.1"/>
    <property type="molecule type" value="Genomic_DNA"/>
</dbReference>
<evidence type="ECO:0000259" key="2">
    <source>
        <dbReference type="PROSITE" id="PS50057"/>
    </source>
</evidence>